<sequence>MAASRIESKIDRGSVTNRIAIRARSRVTKFWEVISDEHGIDPYGIYHGNSDLQLERINVYYNEASGGMYVPRAILVDLEPGTMDSVRSGPFGQIFRPDNFVFGQSGAGNNWAKGHYTEGAELVDSVLDVVRKEAESCDCLQGFQLTHSLGGGTGSGMGTLLISKIREEYPDRIMSTFSVVPSPKVSDTVVEPYNATLSVHQLVENTDQAYCIDNEALYDICFRTLKLSTPTYGDLNHLVSATMSGVTTCLRFPGQLNADLRKLAVNMVPFPRLHFFMPGFAPLTSRGSQQYRALSVPELTQQMFDTKNMMAACDPRHGRYLTVAAIFRGRMSMKEVDEQMLNIQNKNSSYFVEWIPNNVKTAVCDIPPRGLKMSATFIGNSTAIQELFKRISEQFTAMFRRKAFLHWYTGEGMDEMEFTEAESNMNDLISEYQQYQEATVRDESDFDEEEETEKYVPRAILVDLDPGSLNAVMSGPCGRLFKPDNMAAGQAGAANNWAKGYYTEGAELADVALDLIRSEVEACDLMQGIQMVHSLSGGTGGGTSALLMTKLKEEYPERILKTYSVIPSPLMSDVVVEPYNAMLSLSKSIECTDQTFCIDNRALHHICTHVLKLATPTFNDLNHLISNYVSGITACFRFPGQLNTDLRKLLVNLVPFPRLHFFVPAYAPLLSRSARPYTILTVPELTQRLFHANNMFVYCDPRLAKFLTVAAIFRGRMSTKVGKRSRFNPNAFLDDLFSTLN</sequence>
<evidence type="ECO:0000256" key="1">
    <source>
        <dbReference type="ARBA" id="ARBA00001946"/>
    </source>
</evidence>
<evidence type="ECO:0000256" key="7">
    <source>
        <dbReference type="ARBA" id="ARBA00022741"/>
    </source>
</evidence>
<evidence type="ECO:0000256" key="5">
    <source>
        <dbReference type="ARBA" id="ARBA00022701"/>
    </source>
</evidence>
<evidence type="ECO:0000256" key="11">
    <source>
        <dbReference type="ARBA" id="ARBA00034296"/>
    </source>
</evidence>
<dbReference type="SUPFAM" id="SSF55307">
    <property type="entry name" value="Tubulin C-terminal domain-like"/>
    <property type="match status" value="2"/>
</dbReference>
<keyword evidence="10" id="KW-0206">Cytoskeleton</keyword>
<dbReference type="Gene3D" id="3.30.1330.20">
    <property type="entry name" value="Tubulin/FtsZ, C-terminal domain"/>
    <property type="match status" value="1"/>
</dbReference>
<organism evidence="14 15">
    <name type="scientific">Frieseomelitta varia</name>
    <dbReference type="NCBI Taxonomy" id="561572"/>
    <lineage>
        <taxon>Eukaryota</taxon>
        <taxon>Metazoa</taxon>
        <taxon>Ecdysozoa</taxon>
        <taxon>Arthropoda</taxon>
        <taxon>Hexapoda</taxon>
        <taxon>Insecta</taxon>
        <taxon>Pterygota</taxon>
        <taxon>Neoptera</taxon>
        <taxon>Endopterygota</taxon>
        <taxon>Hymenoptera</taxon>
        <taxon>Apocrita</taxon>
        <taxon>Aculeata</taxon>
        <taxon>Apoidea</taxon>
        <taxon>Anthophila</taxon>
        <taxon>Apidae</taxon>
        <taxon>Frieseomelitta</taxon>
    </lineage>
</organism>
<dbReference type="Pfam" id="PF00091">
    <property type="entry name" value="Tubulin"/>
    <property type="match status" value="2"/>
</dbReference>
<dbReference type="InterPro" id="IPR008280">
    <property type="entry name" value="Tub_FtsZ_C"/>
</dbReference>
<feature type="domain" description="Tubulin/FtsZ 2-layer sandwich" evidence="13">
    <location>
        <begin position="256"/>
        <end position="393"/>
    </location>
</feature>
<evidence type="ECO:0000256" key="4">
    <source>
        <dbReference type="ARBA" id="ARBA00022490"/>
    </source>
</evidence>
<dbReference type="InterPro" id="IPR036525">
    <property type="entry name" value="Tubulin/FtsZ_GTPase_sf"/>
</dbReference>
<evidence type="ECO:0008006" key="16">
    <source>
        <dbReference type="Google" id="ProtNLM"/>
    </source>
</evidence>
<dbReference type="GO" id="GO:0003924">
    <property type="term" value="F:GTPase activity"/>
    <property type="evidence" value="ECO:0007669"/>
    <property type="project" value="InterPro"/>
</dbReference>
<dbReference type="SUPFAM" id="SSF52490">
    <property type="entry name" value="Tubulin nucleotide-binding domain-like"/>
    <property type="match status" value="2"/>
</dbReference>
<dbReference type="GO" id="GO:0005200">
    <property type="term" value="F:structural constituent of cytoskeleton"/>
    <property type="evidence" value="ECO:0007669"/>
    <property type="project" value="InterPro"/>
</dbReference>
<keyword evidence="9" id="KW-0342">GTP-binding</keyword>
<dbReference type="InterPro" id="IPR003008">
    <property type="entry name" value="Tubulin_FtsZ_GTPase"/>
</dbReference>
<evidence type="ECO:0000256" key="6">
    <source>
        <dbReference type="ARBA" id="ARBA00022723"/>
    </source>
</evidence>
<reference evidence="14" key="1">
    <citation type="submission" date="2019-11" db="EMBL/GenBank/DDBJ databases">
        <title>The nuclear and mitochondrial genomes of Frieseomelitta varia - a highly eusocial stingless bee (Meliponini) with a permanently sterile worker caste.</title>
        <authorList>
            <person name="Freitas F.C.P."/>
            <person name="Lourenco A.P."/>
            <person name="Nunes F.M.F."/>
            <person name="Paschoal A.R."/>
            <person name="Abreu F.C.P."/>
            <person name="Barbin F.O."/>
            <person name="Bataglia L."/>
            <person name="Cardoso-Junior C.A.M."/>
            <person name="Cervoni M.S."/>
            <person name="Silva S.R."/>
            <person name="Dalarmi F."/>
            <person name="Del Lama M.A."/>
            <person name="Depintor T.S."/>
            <person name="Ferreira K.M."/>
            <person name="Goria P.S."/>
            <person name="Jaskot M.C."/>
            <person name="Lago D.C."/>
            <person name="Luna-Lucena D."/>
            <person name="Moda L.M."/>
            <person name="Nascimento L."/>
            <person name="Pedrino M."/>
            <person name="Rabico F.O."/>
            <person name="Sanches F.C."/>
            <person name="Santos D.E."/>
            <person name="Santos C.G."/>
            <person name="Vieira J."/>
            <person name="Lopes T.F."/>
            <person name="Barchuk A.R."/>
            <person name="Hartfelder K."/>
            <person name="Simoes Z.L.P."/>
            <person name="Bitondi M.M.G."/>
            <person name="Pinheiro D.G."/>
        </authorList>
    </citation>
    <scope>NUCLEOTIDE SEQUENCE</scope>
    <source>
        <strain evidence="14">USP_RPSP 00005682</strain>
        <tissue evidence="14">Whole individual</tissue>
    </source>
</reference>
<dbReference type="FunFam" id="3.30.1330.20:FF:000002">
    <property type="entry name" value="Tubulin beta chain"/>
    <property type="match status" value="1"/>
</dbReference>
<dbReference type="InterPro" id="IPR037103">
    <property type="entry name" value="Tubulin/FtsZ-like_C"/>
</dbReference>
<dbReference type="GO" id="GO:0046872">
    <property type="term" value="F:metal ion binding"/>
    <property type="evidence" value="ECO:0007669"/>
    <property type="project" value="UniProtKB-KW"/>
</dbReference>
<dbReference type="AlphaFoldDB" id="A0A833W0C9"/>
<evidence type="ECO:0000256" key="9">
    <source>
        <dbReference type="ARBA" id="ARBA00023134"/>
    </source>
</evidence>
<dbReference type="PANTHER" id="PTHR11588">
    <property type="entry name" value="TUBULIN"/>
    <property type="match status" value="1"/>
</dbReference>
<dbReference type="FunFam" id="1.10.287.600:FF:000006">
    <property type="entry name" value="Tubulin beta chain"/>
    <property type="match status" value="1"/>
</dbReference>
<keyword evidence="6" id="KW-0479">Metal-binding</keyword>
<evidence type="ECO:0000259" key="12">
    <source>
        <dbReference type="SMART" id="SM00864"/>
    </source>
</evidence>
<dbReference type="Pfam" id="PF03953">
    <property type="entry name" value="Tubulin_C"/>
    <property type="match status" value="2"/>
</dbReference>
<keyword evidence="7" id="KW-0547">Nucleotide-binding</keyword>
<dbReference type="Gene3D" id="3.40.50.1440">
    <property type="entry name" value="Tubulin/FtsZ, GTPase domain"/>
    <property type="match status" value="2"/>
</dbReference>
<dbReference type="InterPro" id="IPR002453">
    <property type="entry name" value="Beta_tubulin"/>
</dbReference>
<proteinExistence type="inferred from homology"/>
<dbReference type="FunFam" id="3.40.50.1440:FF:000003">
    <property type="entry name" value="Tubulin beta chain"/>
    <property type="match status" value="1"/>
</dbReference>
<evidence type="ECO:0000256" key="10">
    <source>
        <dbReference type="ARBA" id="ARBA00023212"/>
    </source>
</evidence>
<evidence type="ECO:0000313" key="14">
    <source>
        <dbReference type="EMBL" id="KAF3427499.1"/>
    </source>
</evidence>
<feature type="domain" description="Tubulin/FtsZ GTPase" evidence="12">
    <location>
        <begin position="437"/>
        <end position="640"/>
    </location>
</feature>
<feature type="domain" description="Tubulin/FtsZ GTPase" evidence="12">
    <location>
        <begin position="57"/>
        <end position="254"/>
    </location>
</feature>
<dbReference type="SMART" id="SM00865">
    <property type="entry name" value="Tubulin_C"/>
    <property type="match status" value="1"/>
</dbReference>
<dbReference type="GO" id="GO:0005874">
    <property type="term" value="C:microtubule"/>
    <property type="evidence" value="ECO:0007669"/>
    <property type="project" value="UniProtKB-KW"/>
</dbReference>
<protein>
    <recommendedName>
        <fullName evidence="16">Tubulin beta chain</fullName>
    </recommendedName>
</protein>
<evidence type="ECO:0000256" key="3">
    <source>
        <dbReference type="ARBA" id="ARBA00009636"/>
    </source>
</evidence>
<evidence type="ECO:0000259" key="13">
    <source>
        <dbReference type="SMART" id="SM00865"/>
    </source>
</evidence>
<evidence type="ECO:0000256" key="8">
    <source>
        <dbReference type="ARBA" id="ARBA00022842"/>
    </source>
</evidence>
<name>A0A833W0C9_9HYME</name>
<comment type="caution">
    <text evidence="14">The sequence shown here is derived from an EMBL/GenBank/DDBJ whole genome shotgun (WGS) entry which is preliminary data.</text>
</comment>
<evidence type="ECO:0000313" key="15">
    <source>
        <dbReference type="Proteomes" id="UP000655588"/>
    </source>
</evidence>
<dbReference type="CDD" id="cd02187">
    <property type="entry name" value="beta_tubulin"/>
    <property type="match status" value="2"/>
</dbReference>
<dbReference type="Proteomes" id="UP000655588">
    <property type="component" value="Unassembled WGS sequence"/>
</dbReference>
<comment type="subcellular location">
    <subcellularLocation>
        <location evidence="2">Cytoplasm</location>
        <location evidence="2">Cytoskeleton</location>
    </subcellularLocation>
</comment>
<keyword evidence="5" id="KW-0493">Microtubule</keyword>
<dbReference type="InterPro" id="IPR017975">
    <property type="entry name" value="Tubulin_CS"/>
</dbReference>
<dbReference type="GO" id="GO:0007017">
    <property type="term" value="P:microtubule-based process"/>
    <property type="evidence" value="ECO:0007669"/>
    <property type="project" value="InterPro"/>
</dbReference>
<keyword evidence="8" id="KW-0460">Magnesium</keyword>
<keyword evidence="4" id="KW-0963">Cytoplasm</keyword>
<dbReference type="SMART" id="SM00864">
    <property type="entry name" value="Tubulin"/>
    <property type="match status" value="2"/>
</dbReference>
<dbReference type="PRINTS" id="PR01163">
    <property type="entry name" value="BETATUBULIN"/>
</dbReference>
<keyword evidence="15" id="KW-1185">Reference proteome</keyword>
<comment type="similarity">
    <text evidence="3">Belongs to the tubulin family.</text>
</comment>
<dbReference type="InterPro" id="IPR000217">
    <property type="entry name" value="Tubulin"/>
</dbReference>
<dbReference type="EMBL" id="WNWW01000251">
    <property type="protein sequence ID" value="KAF3427499.1"/>
    <property type="molecule type" value="Genomic_DNA"/>
</dbReference>
<dbReference type="PRINTS" id="PR01161">
    <property type="entry name" value="TUBULIN"/>
</dbReference>
<accession>A0A833W0C9</accession>
<evidence type="ECO:0000256" key="2">
    <source>
        <dbReference type="ARBA" id="ARBA00004245"/>
    </source>
</evidence>
<dbReference type="PROSITE" id="PS00227">
    <property type="entry name" value="TUBULIN"/>
    <property type="match status" value="1"/>
</dbReference>
<gene>
    <name evidence="14" type="ORF">E2986_12911</name>
</gene>
<comment type="cofactor">
    <cofactor evidence="1">
        <name>Mg(2+)</name>
        <dbReference type="ChEBI" id="CHEBI:18420"/>
    </cofactor>
</comment>
<dbReference type="GO" id="GO:0005525">
    <property type="term" value="F:GTP binding"/>
    <property type="evidence" value="ECO:0007669"/>
    <property type="project" value="UniProtKB-KW"/>
</dbReference>
<dbReference type="InterPro" id="IPR018316">
    <property type="entry name" value="Tubulin/FtsZ_2-layer-sand-dom"/>
</dbReference>
<comment type="function">
    <text evidence="11">Tubulin is the major constituent of microtubules, a cylinder consisting of laterally associated linear protofilaments composed of alpha- and beta-tubulin heterodimers. Microtubules grow by the addition of GTP-tubulin dimers to the microtubule end, where a stabilizing cap forms. Below the cap, tubulin dimers are in GDP-bound state, owing to GTPase activity of alpha-tubulin.</text>
</comment>